<keyword evidence="1" id="KW-1133">Transmembrane helix</keyword>
<keyword evidence="1" id="KW-0472">Membrane</keyword>
<protein>
    <submittedName>
        <fullName evidence="2">4269_t:CDS:1</fullName>
    </submittedName>
</protein>
<dbReference type="AlphaFoldDB" id="A0A9W4TC04"/>
<dbReference type="OrthoDB" id="2319528at2759"/>
<keyword evidence="3" id="KW-1185">Reference proteome</keyword>
<proteinExistence type="predicted"/>
<keyword evidence="1" id="KW-0812">Transmembrane</keyword>
<evidence type="ECO:0000313" key="2">
    <source>
        <dbReference type="EMBL" id="CAI2197975.1"/>
    </source>
</evidence>
<organism evidence="2 3">
    <name type="scientific">Funneliformis geosporum</name>
    <dbReference type="NCBI Taxonomy" id="1117311"/>
    <lineage>
        <taxon>Eukaryota</taxon>
        <taxon>Fungi</taxon>
        <taxon>Fungi incertae sedis</taxon>
        <taxon>Mucoromycota</taxon>
        <taxon>Glomeromycotina</taxon>
        <taxon>Glomeromycetes</taxon>
        <taxon>Glomerales</taxon>
        <taxon>Glomeraceae</taxon>
        <taxon>Funneliformis</taxon>
    </lineage>
</organism>
<dbReference type="Proteomes" id="UP001153678">
    <property type="component" value="Unassembled WGS sequence"/>
</dbReference>
<evidence type="ECO:0000313" key="3">
    <source>
        <dbReference type="Proteomes" id="UP001153678"/>
    </source>
</evidence>
<dbReference type="EMBL" id="CAMKVN010017525">
    <property type="protein sequence ID" value="CAI2197975.1"/>
    <property type="molecule type" value="Genomic_DNA"/>
</dbReference>
<name>A0A9W4TC04_9GLOM</name>
<gene>
    <name evidence="2" type="ORF">FWILDA_LOCUS18343</name>
</gene>
<reference evidence="2" key="1">
    <citation type="submission" date="2022-08" db="EMBL/GenBank/DDBJ databases">
        <authorList>
            <person name="Kallberg Y."/>
            <person name="Tangrot J."/>
            <person name="Rosling A."/>
        </authorList>
    </citation>
    <scope>NUCLEOTIDE SEQUENCE</scope>
    <source>
        <strain evidence="2">Wild A</strain>
    </source>
</reference>
<accession>A0A9W4TC04</accession>
<comment type="caution">
    <text evidence="2">The sequence shown here is derived from an EMBL/GenBank/DDBJ whole genome shotgun (WGS) entry which is preliminary data.</text>
</comment>
<sequence length="297" mass="34616">DSKLEKISDRQVYCHYCDTGTPITLYRNNDSYRLWQHLETNMHKNNVIYEKSNPSKRLHTTFLNFEICYGYYSKSFAALAQYGTSTNNYKILLDDNLFDKKIKTHGYIKSNKCEGYTTSKYCFECGNLAQSDAVQKRNRRYQELITQIDCLLLLKEGQPIPASIISQFENSWIQFDVKKLYDTYVEKEMSDHSYYTTINKYPTLGHIIEAVETNRLENWIGQCITFLVDKTMEKNRPVFVGMAQAIMKVIDKMQRSITTMRGIGEYHEGFIDFLIVLMSISTLATCWLTANLARPTI</sequence>
<feature type="non-terminal residue" evidence="2">
    <location>
        <position position="297"/>
    </location>
</feature>
<evidence type="ECO:0000256" key="1">
    <source>
        <dbReference type="SAM" id="Phobius"/>
    </source>
</evidence>
<feature type="transmembrane region" description="Helical" evidence="1">
    <location>
        <begin position="270"/>
        <end position="290"/>
    </location>
</feature>